<dbReference type="EC" id="2.-.-.-" evidence="3"/>
<dbReference type="Gene3D" id="3.40.50.2000">
    <property type="entry name" value="Glycogen Phosphorylase B"/>
    <property type="match status" value="2"/>
</dbReference>
<reference evidence="3 4" key="1">
    <citation type="submission" date="2018-06" db="EMBL/GenBank/DDBJ databases">
        <authorList>
            <consortium name="Pathogen Informatics"/>
            <person name="Doyle S."/>
        </authorList>
    </citation>
    <scope>NUCLEOTIDE SEQUENCE [LARGE SCALE GENOMIC DNA]</scope>
    <source>
        <strain evidence="3 4">NCTC10717</strain>
    </source>
</reference>
<evidence type="ECO:0000313" key="3">
    <source>
        <dbReference type="EMBL" id="SUO96198.1"/>
    </source>
</evidence>
<dbReference type="GO" id="GO:0009244">
    <property type="term" value="P:lipopolysaccharide core region biosynthetic process"/>
    <property type="evidence" value="ECO:0007669"/>
    <property type="project" value="TreeGrafter"/>
</dbReference>
<dbReference type="Pfam" id="PF01075">
    <property type="entry name" value="Glyco_transf_9"/>
    <property type="match status" value="1"/>
</dbReference>
<keyword evidence="4" id="KW-1185">Reference proteome</keyword>
<dbReference type="Proteomes" id="UP000254575">
    <property type="component" value="Unassembled WGS sequence"/>
</dbReference>
<dbReference type="InterPro" id="IPR051199">
    <property type="entry name" value="LPS_LOS_Heptosyltrfase"/>
</dbReference>
<dbReference type="AlphaFoldDB" id="A0A380MV74"/>
<dbReference type="RefSeq" id="WP_115218167.1">
    <property type="nucleotide sequence ID" value="NZ_UHIA01000004.1"/>
</dbReference>
<dbReference type="CDD" id="cd03789">
    <property type="entry name" value="GT9_LPS_heptosyltransferase"/>
    <property type="match status" value="1"/>
</dbReference>
<accession>A0A380MV74</accession>
<sequence length="312" mass="35092">MSLIIRLPNWLGDVVMALPVAAAILQKHPRSVFSGQAAFAPLLPALGFQQEYRALPSKNWRYYPHFWQQRGQFRQAVLFANSQRSDAEAWLQGIPKRYGIAWQTRPRRLLTHRYYISHPEQDGERHQSQLWTDFTAHFALQDGVSFAPLLPNADRASHIVLICGSENSPEKRWEVSKWRAFIQQLRRHSDAEILLCGTAKDKEICQAIMQDLALEQVRNLAGKTDMSEFFNLLRRAQCVIGNDTGGLHLANAAGTPTVGLYGPTNPQRTRPIFDAPLAIVQPKDCPASGGGKMADIAVEDVLNAWQAFSVLR</sequence>
<dbReference type="GO" id="GO:0005829">
    <property type="term" value="C:cytosol"/>
    <property type="evidence" value="ECO:0007669"/>
    <property type="project" value="TreeGrafter"/>
</dbReference>
<keyword evidence="1" id="KW-0328">Glycosyltransferase</keyword>
<dbReference type="SUPFAM" id="SSF53756">
    <property type="entry name" value="UDP-Glycosyltransferase/glycogen phosphorylase"/>
    <property type="match status" value="1"/>
</dbReference>
<dbReference type="EMBL" id="UHIA01000004">
    <property type="protein sequence ID" value="SUO96198.1"/>
    <property type="molecule type" value="Genomic_DNA"/>
</dbReference>
<protein>
    <submittedName>
        <fullName evidence="3">ADP-heptose--LPS heptosyltransferase 2</fullName>
        <ecNumber evidence="3">2.-.-.-</ecNumber>
    </submittedName>
</protein>
<dbReference type="GO" id="GO:0008713">
    <property type="term" value="F:ADP-heptose-lipopolysaccharide heptosyltransferase activity"/>
    <property type="evidence" value="ECO:0007669"/>
    <property type="project" value="TreeGrafter"/>
</dbReference>
<dbReference type="PANTHER" id="PTHR30160">
    <property type="entry name" value="TETRAACYLDISACCHARIDE 4'-KINASE-RELATED"/>
    <property type="match status" value="1"/>
</dbReference>
<dbReference type="OrthoDB" id="9797795at2"/>
<dbReference type="InterPro" id="IPR002201">
    <property type="entry name" value="Glyco_trans_9"/>
</dbReference>
<dbReference type="PANTHER" id="PTHR30160:SF21">
    <property type="entry name" value="LIPOPOLYSACCHARIDE CORE HEPTOSYLTRANSFERASE OPSX"/>
    <property type="match status" value="1"/>
</dbReference>
<organism evidence="3 4">
    <name type="scientific">Suttonella indologenes</name>
    <dbReference type="NCBI Taxonomy" id="13276"/>
    <lineage>
        <taxon>Bacteria</taxon>
        <taxon>Pseudomonadati</taxon>
        <taxon>Pseudomonadota</taxon>
        <taxon>Gammaproteobacteria</taxon>
        <taxon>Cardiobacteriales</taxon>
        <taxon>Cardiobacteriaceae</taxon>
        <taxon>Suttonella</taxon>
    </lineage>
</organism>
<evidence type="ECO:0000256" key="2">
    <source>
        <dbReference type="ARBA" id="ARBA00022679"/>
    </source>
</evidence>
<name>A0A380MV74_9GAMM</name>
<evidence type="ECO:0000256" key="1">
    <source>
        <dbReference type="ARBA" id="ARBA00022676"/>
    </source>
</evidence>
<gene>
    <name evidence="3" type="primary">rfaF</name>
    <name evidence="3" type="ORF">NCTC10717_00889</name>
</gene>
<proteinExistence type="predicted"/>
<evidence type="ECO:0000313" key="4">
    <source>
        <dbReference type="Proteomes" id="UP000254575"/>
    </source>
</evidence>
<keyword evidence="2 3" id="KW-0808">Transferase</keyword>